<evidence type="ECO:0000313" key="3">
    <source>
        <dbReference type="EMBL" id="RJT33308.1"/>
    </source>
</evidence>
<gene>
    <name evidence="3" type="ORF">D6C13_24195</name>
</gene>
<feature type="domain" description="Bacterial Ig-like" evidence="2">
    <location>
        <begin position="378"/>
        <end position="464"/>
    </location>
</feature>
<dbReference type="Pfam" id="PF19077">
    <property type="entry name" value="Big_13"/>
    <property type="match status" value="3"/>
</dbReference>
<feature type="region of interest" description="Disordered" evidence="1">
    <location>
        <begin position="356"/>
        <end position="398"/>
    </location>
</feature>
<dbReference type="Gene3D" id="3.30.420.430">
    <property type="match status" value="7"/>
</dbReference>
<keyword evidence="4" id="KW-1185">Reference proteome</keyword>
<protein>
    <recommendedName>
        <fullName evidence="2">Bacterial Ig-like domain-containing protein</fullName>
    </recommendedName>
</protein>
<feature type="compositionally biased region" description="Polar residues" evidence="1">
    <location>
        <begin position="385"/>
        <end position="398"/>
    </location>
</feature>
<evidence type="ECO:0000259" key="2">
    <source>
        <dbReference type="Pfam" id="PF19077"/>
    </source>
</evidence>
<proteinExistence type="predicted"/>
<dbReference type="EMBL" id="RAHH01000047">
    <property type="protein sequence ID" value="RJT33308.1"/>
    <property type="molecule type" value="Genomic_DNA"/>
</dbReference>
<evidence type="ECO:0000256" key="1">
    <source>
        <dbReference type="SAM" id="MobiDB-lite"/>
    </source>
</evidence>
<dbReference type="RefSeq" id="WP_120135181.1">
    <property type="nucleotide sequence ID" value="NZ_RAHH01000047.1"/>
</dbReference>
<dbReference type="InterPro" id="IPR044016">
    <property type="entry name" value="Big_13"/>
</dbReference>
<organism evidence="3 4">
    <name type="scientific">Rahnella woolbedingensis</name>
    <dbReference type="NCBI Taxonomy" id="1510574"/>
    <lineage>
        <taxon>Bacteria</taxon>
        <taxon>Pseudomonadati</taxon>
        <taxon>Pseudomonadota</taxon>
        <taxon>Gammaproteobacteria</taxon>
        <taxon>Enterobacterales</taxon>
        <taxon>Yersiniaceae</taxon>
        <taxon>Rahnella</taxon>
    </lineage>
</organism>
<dbReference type="InterPro" id="IPR010221">
    <property type="entry name" value="VCBS_dom"/>
</dbReference>
<sequence length="1080" mass="112340">MSSTENNNLNAAVEAGIDYDTLAYIDTITDAAGHSMGPVLNDGYTDDLQPTLSGRLPMGEGQVLRVYCNGVVLGYCDIGENGNWSFKPDAPLEPGRTYDFQVILLDSGTTELLPSNTYTIHTTELDQDAAPVAPVITEVHDFAGDRQGPVVQGGKTDDSHPDVSGTAGAHDVVTLSVTSPSGITTVLGSTVADSNGNWDYQLTTDQSITTTLGEWTFTATATNAVGTSDDSAGYSVETVATNADVFATPEIAYIIDDVGLHTGQVADGGKTDDKQPELHGTGEPGSVVTVTMYGPSTGKTYTLGSVTVSNDGTWHYQFTGKQAMQAGHGAENIFHVSSVDTDGHTVTSDAFTVTLTGSNADDNTPPDITPPDQPSIDSFLDDAGNSLSGATTDDATPTLQGHAEANSIVNVYEGDSLLGSTIAGADGTWGYTTPERADGMHDFTVTATDAAGNTSVPSADFIVDVETADIIPPDAPVILDVFAADDSEIINGGTTDDDKPLMFGSAEPHSIVNIYDGNILLGSATTGSNGIWNYEVTGELSDGKHTLSVTATDAAGNTSIHSGNFVLDVETADITPPDAPVITGAIETYDDGTNIGVANDATIDDNTPRLYGDAEAGSIVTIYDGAVVIGSVAADSKGAWTYDVSQALADGKHTFTITATDAAGNSSIHSGNFVLDVETADTTAPDAPVITEVYDDQGLTQGPVANGGKTDDSLLKISGTAEHDSVVVISHVIESTGDIYIDGSAVADASGHWVFDMTGPFQPTFGNRIITATATDAAGNTSVASDSYVVNFVGTNQDGTLPPGVSGSEDFEGIDVTSTSHFSHDFTTNSGLRIQSAGDVAIGEVPYPLASQDDHSHYLGTPNEGDAHIMLTLPGACQILSFEYLFVNNVIVYDTAGNVLTTFSDTNNSVIGEGWYTFNYTAPEGTEIGSFSIGNSFIDNVVWSSPDAAVSHSLQSLALPAASDSEGETLLLSQAMVENNNHSSAHADMTDGVHNTLHLTLSDILSEAHPNLFVQDGKQQLAVTGDQGDVVELKVGDLAHNTWQDSGAVTAGGVQYEVYQHAGSDVELLVQHGLELHQVS</sequence>
<comment type="caution">
    <text evidence="3">The sequence shown here is derived from an EMBL/GenBank/DDBJ whole genome shotgun (WGS) entry which is preliminary data.</text>
</comment>
<dbReference type="NCBIfam" id="TIGR01965">
    <property type="entry name" value="VCBS_repeat"/>
    <property type="match status" value="1"/>
</dbReference>
<reference evidence="3 4" key="1">
    <citation type="submission" date="2018-09" db="EMBL/GenBank/DDBJ databases">
        <authorList>
            <person name="Le Fleche-Mateos A."/>
        </authorList>
    </citation>
    <scope>NUCLEOTIDE SEQUENCE [LARGE SCALE GENOMIC DNA]</scope>
    <source>
        <strain evidence="3 4">DSM 27399</strain>
    </source>
</reference>
<feature type="domain" description="Bacterial Ig-like" evidence="2">
    <location>
        <begin position="476"/>
        <end position="568"/>
    </location>
</feature>
<dbReference type="NCBIfam" id="NF033510">
    <property type="entry name" value="Ca_tandemer"/>
    <property type="match status" value="3"/>
</dbReference>
<name>A0A419N2A7_9GAMM</name>
<dbReference type="AlphaFoldDB" id="A0A419N2A7"/>
<dbReference type="Proteomes" id="UP000284908">
    <property type="component" value="Unassembled WGS sequence"/>
</dbReference>
<feature type="domain" description="Bacterial Ig-like" evidence="2">
    <location>
        <begin position="589"/>
        <end position="676"/>
    </location>
</feature>
<accession>A0A419N2A7</accession>
<dbReference type="OrthoDB" id="6527546at2"/>
<evidence type="ECO:0000313" key="4">
    <source>
        <dbReference type="Proteomes" id="UP000284908"/>
    </source>
</evidence>